<evidence type="ECO:0000313" key="2">
    <source>
        <dbReference type="Proteomes" id="UP000617145"/>
    </source>
</evidence>
<proteinExistence type="predicted"/>
<accession>A0A8J2ZH81</accession>
<dbReference type="AlphaFoldDB" id="A0A8J2ZH81"/>
<keyword evidence="2" id="KW-1185">Reference proteome</keyword>
<dbReference type="InterPro" id="IPR009389">
    <property type="entry name" value="DUF1045"/>
</dbReference>
<name>A0A8J2ZH81_9RHOB</name>
<reference evidence="1" key="2">
    <citation type="submission" date="2020-09" db="EMBL/GenBank/DDBJ databases">
        <authorList>
            <person name="Sun Q."/>
            <person name="Zhou Y."/>
        </authorList>
    </citation>
    <scope>NUCLEOTIDE SEQUENCE</scope>
    <source>
        <strain evidence="1">CGMCC 1.15762</strain>
    </source>
</reference>
<protein>
    <submittedName>
        <fullName evidence="1">Phosphonate metabolism protein</fullName>
    </submittedName>
</protein>
<dbReference type="EMBL" id="BMJV01000001">
    <property type="protein sequence ID" value="GGG62190.1"/>
    <property type="molecule type" value="Genomic_DNA"/>
</dbReference>
<dbReference type="Pfam" id="PF06299">
    <property type="entry name" value="DUF1045"/>
    <property type="match status" value="1"/>
</dbReference>
<organism evidence="1 2">
    <name type="scientific">Salipiger pallidus</name>
    <dbReference type="NCBI Taxonomy" id="1775170"/>
    <lineage>
        <taxon>Bacteria</taxon>
        <taxon>Pseudomonadati</taxon>
        <taxon>Pseudomonadota</taxon>
        <taxon>Alphaproteobacteria</taxon>
        <taxon>Rhodobacterales</taxon>
        <taxon>Roseobacteraceae</taxon>
        <taxon>Salipiger</taxon>
    </lineage>
</organism>
<reference evidence="1" key="1">
    <citation type="journal article" date="2014" name="Int. J. Syst. Evol. Microbiol.">
        <title>Complete genome sequence of Corynebacterium casei LMG S-19264T (=DSM 44701T), isolated from a smear-ripened cheese.</title>
        <authorList>
            <consortium name="US DOE Joint Genome Institute (JGI-PGF)"/>
            <person name="Walter F."/>
            <person name="Albersmeier A."/>
            <person name="Kalinowski J."/>
            <person name="Ruckert C."/>
        </authorList>
    </citation>
    <scope>NUCLEOTIDE SEQUENCE</scope>
    <source>
        <strain evidence="1">CGMCC 1.15762</strain>
    </source>
</reference>
<dbReference type="RefSeq" id="WP_188788564.1">
    <property type="nucleotide sequence ID" value="NZ_BMJV01000001.1"/>
</dbReference>
<gene>
    <name evidence="1" type="ORF">GCM10011415_05550</name>
</gene>
<dbReference type="Proteomes" id="UP000617145">
    <property type="component" value="Unassembled WGS sequence"/>
</dbReference>
<dbReference type="PIRSF" id="PIRSF033328">
    <property type="entry name" value="Phest_Mll4975"/>
    <property type="match status" value="1"/>
</dbReference>
<comment type="caution">
    <text evidence="1">The sequence shown here is derived from an EMBL/GenBank/DDBJ whole genome shotgun (WGS) entry which is preliminary data.</text>
</comment>
<dbReference type="Gene3D" id="3.90.1140.10">
    <property type="entry name" value="Cyclic phosphodiesterase"/>
    <property type="match status" value="1"/>
</dbReference>
<sequence length="227" mass="24861">MPEFTRYAVYYAPDPGLFAAFCASWLGWDATAGTQVPHPDLPGLPLPVEEITRTPRKYGFHGTLKPPFVPTRGRPALEADLAALAARLAPVETGPLELERIGSFLALTPTGDTSTLAETAAEIVRGLDAHRTPATEAELARRRKARLSPAQEANLVQWGYPYVMEAFQFHLTLSGRLPHGMAEEVAKVLEPQLAPLLPQPFALTSLCLFGEAIDGRFHLLHRYRLTG</sequence>
<evidence type="ECO:0000313" key="1">
    <source>
        <dbReference type="EMBL" id="GGG62190.1"/>
    </source>
</evidence>